<dbReference type="GO" id="GO:0016020">
    <property type="term" value="C:membrane"/>
    <property type="evidence" value="ECO:0007669"/>
    <property type="project" value="UniProtKB-SubCell"/>
</dbReference>
<dbReference type="Proteomes" id="UP000274271">
    <property type="component" value="Unassembled WGS sequence"/>
</dbReference>
<evidence type="ECO:0000259" key="7">
    <source>
        <dbReference type="Pfam" id="PF01545"/>
    </source>
</evidence>
<dbReference type="InterPro" id="IPR058533">
    <property type="entry name" value="Cation_efflux_TM"/>
</dbReference>
<reference evidence="8 9" key="1">
    <citation type="submission" date="2018-11" db="EMBL/GenBank/DDBJ databases">
        <authorList>
            <person name="Zhou Z."/>
            <person name="Wang G."/>
        </authorList>
    </citation>
    <scope>NUCLEOTIDE SEQUENCE [LARGE SCALE GENOMIC DNA]</scope>
    <source>
        <strain evidence="8 9">KCTC42998</strain>
    </source>
</reference>
<dbReference type="InterPro" id="IPR002524">
    <property type="entry name" value="Cation_efflux"/>
</dbReference>
<dbReference type="GO" id="GO:0008324">
    <property type="term" value="F:monoatomic cation transmembrane transporter activity"/>
    <property type="evidence" value="ECO:0007669"/>
    <property type="project" value="InterPro"/>
</dbReference>
<dbReference type="GO" id="GO:0006829">
    <property type="term" value="P:zinc ion transport"/>
    <property type="evidence" value="ECO:0007669"/>
    <property type="project" value="InterPro"/>
</dbReference>
<protein>
    <submittedName>
        <fullName evidence="8">Cation transporter</fullName>
    </submittedName>
</protein>
<dbReference type="OrthoDB" id="9806522at2"/>
<dbReference type="Pfam" id="PF01545">
    <property type="entry name" value="Cation_efflux"/>
    <property type="match status" value="1"/>
</dbReference>
<dbReference type="RefSeq" id="WP_124905450.1">
    <property type="nucleotide sequence ID" value="NZ_RQJP01000001.1"/>
</dbReference>
<evidence type="ECO:0000256" key="1">
    <source>
        <dbReference type="ARBA" id="ARBA00004141"/>
    </source>
</evidence>
<evidence type="ECO:0000313" key="8">
    <source>
        <dbReference type="EMBL" id="RRB18148.1"/>
    </source>
</evidence>
<comment type="caution">
    <text evidence="8">The sequence shown here is derived from an EMBL/GenBank/DDBJ whole genome shotgun (WGS) entry which is preliminary data.</text>
</comment>
<keyword evidence="2" id="KW-0813">Transport</keyword>
<keyword evidence="3 6" id="KW-0812">Transmembrane</keyword>
<organism evidence="8 9">
    <name type="scientific">Larkinella knui</name>
    <dbReference type="NCBI Taxonomy" id="2025310"/>
    <lineage>
        <taxon>Bacteria</taxon>
        <taxon>Pseudomonadati</taxon>
        <taxon>Bacteroidota</taxon>
        <taxon>Cytophagia</taxon>
        <taxon>Cytophagales</taxon>
        <taxon>Spirosomataceae</taxon>
        <taxon>Larkinella</taxon>
    </lineage>
</organism>
<dbReference type="InterPro" id="IPR027469">
    <property type="entry name" value="Cation_efflux_TMD_sf"/>
</dbReference>
<dbReference type="AlphaFoldDB" id="A0A3P1CYB1"/>
<keyword evidence="5 6" id="KW-0472">Membrane</keyword>
<keyword evidence="4 6" id="KW-1133">Transmembrane helix</keyword>
<evidence type="ECO:0000256" key="2">
    <source>
        <dbReference type="ARBA" id="ARBA00022448"/>
    </source>
</evidence>
<feature type="transmembrane region" description="Helical" evidence="6">
    <location>
        <begin position="191"/>
        <end position="208"/>
    </location>
</feature>
<dbReference type="PANTHER" id="PTHR13414:SF9">
    <property type="entry name" value="PROTON-COUPLED ZINC ANTIPORTER SLC30A9, MITOCHONDRIAL"/>
    <property type="match status" value="1"/>
</dbReference>
<feature type="transmembrane region" description="Helical" evidence="6">
    <location>
        <begin position="156"/>
        <end position="179"/>
    </location>
</feature>
<evidence type="ECO:0000256" key="3">
    <source>
        <dbReference type="ARBA" id="ARBA00022692"/>
    </source>
</evidence>
<dbReference type="EMBL" id="RQJP01000001">
    <property type="protein sequence ID" value="RRB18148.1"/>
    <property type="molecule type" value="Genomic_DNA"/>
</dbReference>
<feature type="transmembrane region" description="Helical" evidence="6">
    <location>
        <begin position="74"/>
        <end position="94"/>
    </location>
</feature>
<feature type="transmembrane region" description="Helical" evidence="6">
    <location>
        <begin position="114"/>
        <end position="135"/>
    </location>
</feature>
<evidence type="ECO:0000256" key="5">
    <source>
        <dbReference type="ARBA" id="ARBA00023136"/>
    </source>
</evidence>
<keyword evidence="9" id="KW-1185">Reference proteome</keyword>
<evidence type="ECO:0000256" key="4">
    <source>
        <dbReference type="ARBA" id="ARBA00022989"/>
    </source>
</evidence>
<comment type="subcellular location">
    <subcellularLocation>
        <location evidence="1">Membrane</location>
        <topology evidence="1">Multi-pass membrane protein</topology>
    </subcellularLocation>
</comment>
<sequence length="307" mass="33344">MASAKIAIYTALGANLAIAITKFIAASVTGSSAMVSEGIHSLVDTFNEVLLLLGIKRSQKPADTKRPFGYGRELYFWSFVVSLLIFAVGGGVSFYEGITHLQHPEPIENPVWNYIVLGIAFVLDSISLVTALRAFNAQRGNQPFWAAVKESKDPATFVVLFEDASDVLGLILAFLGVFLGHQLDNPYFDGLASILIGCLLMAVSAVLARESRSLLMGEGAHPSVVQQAVELTQSIPTVLTSVETLTFQMGPEEVVLIQRVAFQPGLTTADITREIIHIRQTIQNAMPTIRQVFIEPVSESDPPNQTR</sequence>
<gene>
    <name evidence="8" type="ORF">EHT87_07695</name>
</gene>
<dbReference type="PANTHER" id="PTHR13414">
    <property type="entry name" value="HUEL-CATION TRANSPORTER"/>
    <property type="match status" value="1"/>
</dbReference>
<dbReference type="NCBIfam" id="TIGR01297">
    <property type="entry name" value="CDF"/>
    <property type="match status" value="1"/>
</dbReference>
<evidence type="ECO:0000313" key="9">
    <source>
        <dbReference type="Proteomes" id="UP000274271"/>
    </source>
</evidence>
<dbReference type="SUPFAM" id="SSF161111">
    <property type="entry name" value="Cation efflux protein transmembrane domain-like"/>
    <property type="match status" value="1"/>
</dbReference>
<proteinExistence type="predicted"/>
<dbReference type="InterPro" id="IPR040177">
    <property type="entry name" value="SLC30A9"/>
</dbReference>
<feature type="domain" description="Cation efflux protein transmembrane" evidence="7">
    <location>
        <begin position="10"/>
        <end position="216"/>
    </location>
</feature>
<accession>A0A3P1CYB1</accession>
<name>A0A3P1CYB1_9BACT</name>
<dbReference type="Gene3D" id="1.20.1510.10">
    <property type="entry name" value="Cation efflux protein transmembrane domain"/>
    <property type="match status" value="1"/>
</dbReference>
<evidence type="ECO:0000256" key="6">
    <source>
        <dbReference type="SAM" id="Phobius"/>
    </source>
</evidence>
<feature type="transmembrane region" description="Helical" evidence="6">
    <location>
        <begin position="6"/>
        <end position="25"/>
    </location>
</feature>